<gene>
    <name evidence="1" type="ORF">BBN63_30965</name>
</gene>
<organism evidence="1 2">
    <name type="scientific">Streptomyces niveus</name>
    <name type="common">Streptomyces spheroides</name>
    <dbReference type="NCBI Taxonomy" id="193462"/>
    <lineage>
        <taxon>Bacteria</taxon>
        <taxon>Bacillati</taxon>
        <taxon>Actinomycetota</taxon>
        <taxon>Actinomycetes</taxon>
        <taxon>Kitasatosporales</taxon>
        <taxon>Streptomycetaceae</taxon>
        <taxon>Streptomyces</taxon>
    </lineage>
</organism>
<sequence length="333" mass="36516">MTEQAGLDGSARTRAELLKADHWTDDAYDEFARRCLAAARKTPLFRGIAHFSNNIVDFAVRPAGADPFPAAGGLPWDEEVETEGRPGRQLLRCVADFSTTLDRLETGYLMRVLAVTTGGAMHYGRLKRGQHLVSVTLADDGVDALDWMMNDTVADIREAVLHQPDEHLGGDKNRPLRALDGPQDINFEADRTADQALVSVLRSDWRSLVNRHDLQYAAYYRDWALVCAGDALGDRLISPHLVGVVAAAKRAMYHDIAFRLRTTVASLAEPLQSIGLSGLTRLVLDVQEGAVYIHWLGEGEGDFVLGVTLDQFEVANAETRLRELVRGIAAAGS</sequence>
<protein>
    <submittedName>
        <fullName evidence="1">Uncharacterized protein</fullName>
    </submittedName>
</protein>
<evidence type="ECO:0000313" key="1">
    <source>
        <dbReference type="EMBL" id="AQU69952.1"/>
    </source>
</evidence>
<reference evidence="1 2" key="1">
    <citation type="submission" date="2016-11" db="EMBL/GenBank/DDBJ databases">
        <title>Complete genome sequence of Streptomyces niveus SCSIO 3406.</title>
        <authorList>
            <person name="Zhu Q."/>
            <person name="Cheng W."/>
            <person name="Song Y."/>
            <person name="Li Q."/>
            <person name="Ju J."/>
        </authorList>
    </citation>
    <scope>NUCLEOTIDE SEQUENCE [LARGE SCALE GENOMIC DNA]</scope>
    <source>
        <strain evidence="1 2">SCSIO 3406</strain>
    </source>
</reference>
<dbReference type="OrthoDB" id="3354731at2"/>
<accession>A0A1U9R0D5</accession>
<dbReference type="RefSeq" id="WP_078078609.1">
    <property type="nucleotide sequence ID" value="NZ_CP018047.1"/>
</dbReference>
<name>A0A1U9R0D5_STRNV</name>
<dbReference type="EMBL" id="CP018047">
    <property type="protein sequence ID" value="AQU69952.1"/>
    <property type="molecule type" value="Genomic_DNA"/>
</dbReference>
<dbReference type="KEGG" id="snw:BBN63_30965"/>
<dbReference type="Proteomes" id="UP000189677">
    <property type="component" value="Chromosome"/>
</dbReference>
<proteinExistence type="predicted"/>
<dbReference type="AlphaFoldDB" id="A0A1U9R0D5"/>
<evidence type="ECO:0000313" key="2">
    <source>
        <dbReference type="Proteomes" id="UP000189677"/>
    </source>
</evidence>
<keyword evidence="2" id="KW-1185">Reference proteome</keyword>